<dbReference type="InterPro" id="IPR036097">
    <property type="entry name" value="HisK_dim/P_sf"/>
</dbReference>
<dbReference type="EMBL" id="BAABFT010000002">
    <property type="protein sequence ID" value="GAA4312200.1"/>
    <property type="molecule type" value="Genomic_DNA"/>
</dbReference>
<dbReference type="Proteomes" id="UP001500582">
    <property type="component" value="Unassembled WGS sequence"/>
</dbReference>
<feature type="domain" description="Histidine kinase" evidence="8">
    <location>
        <begin position="429"/>
        <end position="644"/>
    </location>
</feature>
<dbReference type="Gene3D" id="3.30.565.10">
    <property type="entry name" value="Histidine kinase-like ATPase, C-terminal domain"/>
    <property type="match status" value="1"/>
</dbReference>
<keyword evidence="3" id="KW-0597">Phosphoprotein</keyword>
<evidence type="ECO:0000256" key="4">
    <source>
        <dbReference type="ARBA" id="ARBA00022679"/>
    </source>
</evidence>
<dbReference type="Pfam" id="PF02518">
    <property type="entry name" value="HATPase_c"/>
    <property type="match status" value="1"/>
</dbReference>
<feature type="transmembrane region" description="Helical" evidence="6">
    <location>
        <begin position="387"/>
        <end position="407"/>
    </location>
</feature>
<evidence type="ECO:0000256" key="6">
    <source>
        <dbReference type="SAM" id="Phobius"/>
    </source>
</evidence>
<keyword evidence="5" id="KW-0418">Kinase</keyword>
<evidence type="ECO:0000256" key="1">
    <source>
        <dbReference type="ARBA" id="ARBA00000085"/>
    </source>
</evidence>
<feature type="chain" id="PRO_5045707412" description="histidine kinase" evidence="7">
    <location>
        <begin position="18"/>
        <end position="644"/>
    </location>
</feature>
<evidence type="ECO:0000313" key="10">
    <source>
        <dbReference type="Proteomes" id="UP001500582"/>
    </source>
</evidence>
<organism evidence="9 10">
    <name type="scientific">Mucilaginibacter gynuensis</name>
    <dbReference type="NCBI Taxonomy" id="1302236"/>
    <lineage>
        <taxon>Bacteria</taxon>
        <taxon>Pseudomonadati</taxon>
        <taxon>Bacteroidota</taxon>
        <taxon>Sphingobacteriia</taxon>
        <taxon>Sphingobacteriales</taxon>
        <taxon>Sphingobacteriaceae</taxon>
        <taxon>Mucilaginibacter</taxon>
    </lineage>
</organism>
<dbReference type="SUPFAM" id="SSF55874">
    <property type="entry name" value="ATPase domain of HSP90 chaperone/DNA topoisomerase II/histidine kinase"/>
    <property type="match status" value="1"/>
</dbReference>
<dbReference type="PROSITE" id="PS50109">
    <property type="entry name" value="HIS_KIN"/>
    <property type="match status" value="1"/>
</dbReference>
<comment type="caution">
    <text evidence="9">The sequence shown here is derived from an EMBL/GenBank/DDBJ whole genome shotgun (WGS) entry which is preliminary data.</text>
</comment>
<name>A0ABP8FW71_9SPHI</name>
<keyword evidence="6" id="KW-0812">Transmembrane</keyword>
<proteinExistence type="predicted"/>
<dbReference type="InterPro" id="IPR036890">
    <property type="entry name" value="HATPase_C_sf"/>
</dbReference>
<evidence type="ECO:0000256" key="3">
    <source>
        <dbReference type="ARBA" id="ARBA00022553"/>
    </source>
</evidence>
<keyword evidence="10" id="KW-1185">Reference proteome</keyword>
<dbReference type="RefSeq" id="WP_345209657.1">
    <property type="nucleotide sequence ID" value="NZ_BAABFT010000002.1"/>
</dbReference>
<dbReference type="SUPFAM" id="SSF47384">
    <property type="entry name" value="Homodimeric domain of signal transducing histidine kinase"/>
    <property type="match status" value="1"/>
</dbReference>
<dbReference type="InterPro" id="IPR019734">
    <property type="entry name" value="TPR_rpt"/>
</dbReference>
<dbReference type="PANTHER" id="PTHR43047:SF72">
    <property type="entry name" value="OSMOSENSING HISTIDINE PROTEIN KINASE SLN1"/>
    <property type="match status" value="1"/>
</dbReference>
<evidence type="ECO:0000256" key="5">
    <source>
        <dbReference type="ARBA" id="ARBA00022777"/>
    </source>
</evidence>
<evidence type="ECO:0000256" key="7">
    <source>
        <dbReference type="SAM" id="SignalP"/>
    </source>
</evidence>
<comment type="catalytic activity">
    <reaction evidence="1">
        <text>ATP + protein L-histidine = ADP + protein N-phospho-L-histidine.</text>
        <dbReference type="EC" id="2.7.13.3"/>
    </reaction>
</comment>
<accession>A0ABP8FW71</accession>
<dbReference type="SMART" id="SM00387">
    <property type="entry name" value="HATPase_c"/>
    <property type="match status" value="1"/>
</dbReference>
<gene>
    <name evidence="9" type="ORF">GCM10023149_07470</name>
</gene>
<dbReference type="InterPro" id="IPR005467">
    <property type="entry name" value="His_kinase_dom"/>
</dbReference>
<dbReference type="EC" id="2.7.13.3" evidence="2"/>
<dbReference type="InterPro" id="IPR004358">
    <property type="entry name" value="Sig_transdc_His_kin-like_C"/>
</dbReference>
<keyword evidence="6" id="KW-0472">Membrane</keyword>
<reference evidence="10" key="1">
    <citation type="journal article" date="2019" name="Int. J. Syst. Evol. Microbiol.">
        <title>The Global Catalogue of Microorganisms (GCM) 10K type strain sequencing project: providing services to taxonomists for standard genome sequencing and annotation.</title>
        <authorList>
            <consortium name="The Broad Institute Genomics Platform"/>
            <consortium name="The Broad Institute Genome Sequencing Center for Infectious Disease"/>
            <person name="Wu L."/>
            <person name="Ma J."/>
        </authorList>
    </citation>
    <scope>NUCLEOTIDE SEQUENCE [LARGE SCALE GENOMIC DNA]</scope>
    <source>
        <strain evidence="10">JCM 17705</strain>
    </source>
</reference>
<evidence type="ECO:0000256" key="2">
    <source>
        <dbReference type="ARBA" id="ARBA00012438"/>
    </source>
</evidence>
<dbReference type="CDD" id="cd00082">
    <property type="entry name" value="HisKA"/>
    <property type="match status" value="1"/>
</dbReference>
<dbReference type="Gene3D" id="1.10.287.130">
    <property type="match status" value="1"/>
</dbReference>
<dbReference type="Pfam" id="PF00512">
    <property type="entry name" value="HisKA"/>
    <property type="match status" value="1"/>
</dbReference>
<dbReference type="InterPro" id="IPR003661">
    <property type="entry name" value="HisK_dim/P_dom"/>
</dbReference>
<dbReference type="Pfam" id="PF14938">
    <property type="entry name" value="SNAP"/>
    <property type="match status" value="1"/>
</dbReference>
<keyword evidence="7" id="KW-0732">Signal</keyword>
<dbReference type="SMART" id="SM00028">
    <property type="entry name" value="TPR"/>
    <property type="match status" value="4"/>
</dbReference>
<dbReference type="PRINTS" id="PR00344">
    <property type="entry name" value="BCTRLSENSOR"/>
</dbReference>
<protein>
    <recommendedName>
        <fullName evidence="2">histidine kinase</fullName>
        <ecNumber evidence="2">2.7.13.3</ecNumber>
    </recommendedName>
</protein>
<dbReference type="Gene3D" id="1.25.40.10">
    <property type="entry name" value="Tetratricopeptide repeat domain"/>
    <property type="match status" value="2"/>
</dbReference>
<keyword evidence="4" id="KW-0808">Transferase</keyword>
<dbReference type="SUPFAM" id="SSF48452">
    <property type="entry name" value="TPR-like"/>
    <property type="match status" value="2"/>
</dbReference>
<dbReference type="SMART" id="SM00388">
    <property type="entry name" value="HisKA"/>
    <property type="match status" value="1"/>
</dbReference>
<keyword evidence="6" id="KW-1133">Transmembrane helix</keyword>
<dbReference type="InterPro" id="IPR011990">
    <property type="entry name" value="TPR-like_helical_dom_sf"/>
</dbReference>
<dbReference type="PANTHER" id="PTHR43047">
    <property type="entry name" value="TWO-COMPONENT HISTIDINE PROTEIN KINASE"/>
    <property type="match status" value="1"/>
</dbReference>
<evidence type="ECO:0000313" key="9">
    <source>
        <dbReference type="EMBL" id="GAA4312200.1"/>
    </source>
</evidence>
<sequence length="644" mass="72300">MRSFLTFIFLSALLVCCAPGKKDTPNIAVADSIRIRYYDDKSAFFQPASPDSAIHYARLGLQLATKLKNLRGEALLVQRFAAINEQYGNYELALKYQRIAKNVYSKLADKANIEQTSLILSVLESRTGKINEGQKLAGSILHASEIRRDTNMIIMALTKLGLIAEIRKKNVKALYFYERAEALHGQRDAGDDYIDLLTRIGRLHADSGHHKKAQHFFNKGITRSDNTRHRKKHLILLHHTARSLDSAGNHNLALEMHQQALLKARKYSLREEEALALIGIAGSLKERDANRSIQHLRNALQIAHETGQKHLAAEIYKSLAEVYHQQSRYTEAIEALQAHHRLLDSLMDVNKARKLAVLRSSYELAETKLNNETLLLSNKQKTYQRNLGIVAAASTLVILALLGLYSYRVSRLVAKLDRSNKIKDRLFSIIGHDLRNPIGGITQLLALMEDDNLDAEHRQLISEMRKQGDITLEILNALLNWGEAQLKGIHIKPETFYAAKSTVTNIEALQRQAADKSVSIINQIPDNLKLHADQNHFEFIVRNLLSNAIKFSYKGEKVLIGTQQMQKGNHVTFYVQDKGKGISKAQQQLFSSSDMNIAYGTAGEKGTGIGLTLCKEFVKANNGTIWLESTEGKGATFYFTFPVA</sequence>
<evidence type="ECO:0000259" key="8">
    <source>
        <dbReference type="PROSITE" id="PS50109"/>
    </source>
</evidence>
<dbReference type="InterPro" id="IPR003594">
    <property type="entry name" value="HATPase_dom"/>
</dbReference>
<feature type="signal peptide" evidence="7">
    <location>
        <begin position="1"/>
        <end position="17"/>
    </location>
</feature>